<evidence type="ECO:0000256" key="1">
    <source>
        <dbReference type="SAM" id="SignalP"/>
    </source>
</evidence>
<feature type="signal peptide" evidence="1">
    <location>
        <begin position="1"/>
        <end position="21"/>
    </location>
</feature>
<keyword evidence="1" id="KW-0732">Signal</keyword>
<sequence>MRALFTFVSLASLLVGISAHAAELPNATGQQFTLENKAAKLFVPAGYQMPEDGGVDLLIHFHGDPPTVWKNAEYAKLNVVILTVNYNGLSRAYSVPASNPKLFPALLDESLAVLKRQEGFPADTHWRRVGVSSFSAGYGAVREILQQPGGAERIDCLLAADSLYASTAEDSTPEDAQMAPFIAYAKQAAAGDKTFVFSYSRVPTDGYETTKECIDEILAKVDLQLEPTDRQGLGELVFNETASRGKLHVWGTPGDDGQAHMAHLRYVGEFFKQLPLAKREKDER</sequence>
<name>A0A9X2JJU2_9BACT</name>
<evidence type="ECO:0008006" key="4">
    <source>
        <dbReference type="Google" id="ProtNLM"/>
    </source>
</evidence>
<organism evidence="2 3">
    <name type="scientific">Aeoliella straminimaris</name>
    <dbReference type="NCBI Taxonomy" id="2954799"/>
    <lineage>
        <taxon>Bacteria</taxon>
        <taxon>Pseudomonadati</taxon>
        <taxon>Planctomycetota</taxon>
        <taxon>Planctomycetia</taxon>
        <taxon>Pirellulales</taxon>
        <taxon>Lacipirellulaceae</taxon>
        <taxon>Aeoliella</taxon>
    </lineage>
</organism>
<keyword evidence="3" id="KW-1185">Reference proteome</keyword>
<proteinExistence type="predicted"/>
<feature type="chain" id="PRO_5040932050" description="Alpha/beta hydrolase" evidence="1">
    <location>
        <begin position="22"/>
        <end position="284"/>
    </location>
</feature>
<reference evidence="2" key="1">
    <citation type="submission" date="2022-06" db="EMBL/GenBank/DDBJ databases">
        <title>Aeoliella straminimaris, a novel planctomycete from sediments.</title>
        <authorList>
            <person name="Vitorino I.R."/>
            <person name="Lage O.M."/>
        </authorList>
    </citation>
    <scope>NUCLEOTIDE SEQUENCE</scope>
    <source>
        <strain evidence="2">ICT_H6.2</strain>
    </source>
</reference>
<dbReference type="AlphaFoldDB" id="A0A9X2JJU2"/>
<protein>
    <recommendedName>
        <fullName evidence="4">Alpha/beta hydrolase</fullName>
    </recommendedName>
</protein>
<evidence type="ECO:0000313" key="2">
    <source>
        <dbReference type="EMBL" id="MCO6045404.1"/>
    </source>
</evidence>
<accession>A0A9X2JJU2</accession>
<dbReference type="EMBL" id="JAMXLR010000055">
    <property type="protein sequence ID" value="MCO6045404.1"/>
    <property type="molecule type" value="Genomic_DNA"/>
</dbReference>
<dbReference type="Proteomes" id="UP001155241">
    <property type="component" value="Unassembled WGS sequence"/>
</dbReference>
<evidence type="ECO:0000313" key="3">
    <source>
        <dbReference type="Proteomes" id="UP001155241"/>
    </source>
</evidence>
<gene>
    <name evidence="2" type="ORF">NG895_15955</name>
</gene>
<comment type="caution">
    <text evidence="2">The sequence shown here is derived from an EMBL/GenBank/DDBJ whole genome shotgun (WGS) entry which is preliminary data.</text>
</comment>
<dbReference type="RefSeq" id="WP_252853518.1">
    <property type="nucleotide sequence ID" value="NZ_JAMXLR010000055.1"/>
</dbReference>